<dbReference type="PANTHER" id="PTHR42941:SF1">
    <property type="entry name" value="SLL1037 PROTEIN"/>
    <property type="match status" value="1"/>
</dbReference>
<organism evidence="2 3">
    <name type="scientific">Marinospirillum celere</name>
    <dbReference type="NCBI Taxonomy" id="1122252"/>
    <lineage>
        <taxon>Bacteria</taxon>
        <taxon>Pseudomonadati</taxon>
        <taxon>Pseudomonadota</taxon>
        <taxon>Gammaproteobacteria</taxon>
        <taxon>Oceanospirillales</taxon>
        <taxon>Oceanospirillaceae</taxon>
        <taxon>Marinospirillum</taxon>
    </lineage>
</organism>
<dbReference type="AlphaFoldDB" id="A0A1I1JKT3"/>
<dbReference type="Proteomes" id="UP000199058">
    <property type="component" value="Unassembled WGS sequence"/>
</dbReference>
<dbReference type="CDD" id="cd13520">
    <property type="entry name" value="PBP2_TAXI_TRAP"/>
    <property type="match status" value="1"/>
</dbReference>
<dbReference type="RefSeq" id="WP_091965008.1">
    <property type="nucleotide sequence ID" value="NZ_FOLH01000007.1"/>
</dbReference>
<dbReference type="OrthoDB" id="9780180at2"/>
<dbReference type="NCBIfam" id="TIGR02122">
    <property type="entry name" value="TRAP_TAXI"/>
    <property type="match status" value="1"/>
</dbReference>
<name>A0A1I1JKT3_9GAMM</name>
<keyword evidence="3" id="KW-1185">Reference proteome</keyword>
<dbReference type="Pfam" id="PF16868">
    <property type="entry name" value="NMT1_3"/>
    <property type="match status" value="1"/>
</dbReference>
<gene>
    <name evidence="2" type="ORF">SAMN05660443_2833</name>
</gene>
<proteinExistence type="predicted"/>
<sequence length="318" mass="33676">MRQFIAALGLGLLVAIPAAQAQTTLSIATGGTGGVYYPIGGGLGEMIGRHIDGYTGVAEVTGASVENMGLIHREDSDLALALADTVYQAYHGEGRFEGRALTDIRALGSVYPNAIQLVTLKNSGITSLSDLQGKRVSIGAPGSGTEVSANTLLQANGITLRNTQRLNFNETADALRDGDIDAGFWSVGPPTSSIMSLATARDIHILSFTETEIAKAIEAQPVFAPFTLAAGTYEGVDEDVRTIGTPNVLAVNARMSEDLAYQITRILFEQVDELRAIHSAANSTTVDFSLEATPIPLHPGALRYYRETGKSIPSRLVR</sequence>
<dbReference type="STRING" id="1122252.SAMN05660443_2833"/>
<feature type="chain" id="PRO_5011744197" description="TRAP transporter solute receptor, TAXI family" evidence="1">
    <location>
        <begin position="22"/>
        <end position="318"/>
    </location>
</feature>
<dbReference type="EMBL" id="FOLH01000007">
    <property type="protein sequence ID" value="SFC48592.1"/>
    <property type="molecule type" value="Genomic_DNA"/>
</dbReference>
<dbReference type="Gene3D" id="3.40.190.10">
    <property type="entry name" value="Periplasmic binding protein-like II"/>
    <property type="match status" value="2"/>
</dbReference>
<keyword evidence="1" id="KW-0732">Signal</keyword>
<evidence type="ECO:0000313" key="3">
    <source>
        <dbReference type="Proteomes" id="UP000199058"/>
    </source>
</evidence>
<reference evidence="2 3" key="1">
    <citation type="submission" date="2016-10" db="EMBL/GenBank/DDBJ databases">
        <authorList>
            <person name="de Groot N.N."/>
        </authorList>
    </citation>
    <scope>NUCLEOTIDE SEQUENCE [LARGE SCALE GENOMIC DNA]</scope>
    <source>
        <strain evidence="2 3">DSM 18438</strain>
    </source>
</reference>
<protein>
    <recommendedName>
        <fullName evidence="4">TRAP transporter solute receptor, TAXI family</fullName>
    </recommendedName>
</protein>
<dbReference type="InterPro" id="IPR011852">
    <property type="entry name" value="TRAP_TAXI"/>
</dbReference>
<evidence type="ECO:0000256" key="1">
    <source>
        <dbReference type="SAM" id="SignalP"/>
    </source>
</evidence>
<dbReference type="SUPFAM" id="SSF53850">
    <property type="entry name" value="Periplasmic binding protein-like II"/>
    <property type="match status" value="1"/>
</dbReference>
<evidence type="ECO:0008006" key="4">
    <source>
        <dbReference type="Google" id="ProtNLM"/>
    </source>
</evidence>
<feature type="signal peptide" evidence="1">
    <location>
        <begin position="1"/>
        <end position="21"/>
    </location>
</feature>
<accession>A0A1I1JKT3</accession>
<dbReference type="PANTHER" id="PTHR42941">
    <property type="entry name" value="SLL1037 PROTEIN"/>
    <property type="match status" value="1"/>
</dbReference>
<evidence type="ECO:0000313" key="2">
    <source>
        <dbReference type="EMBL" id="SFC48592.1"/>
    </source>
</evidence>